<evidence type="ECO:0000256" key="2">
    <source>
        <dbReference type="ARBA" id="ARBA00022840"/>
    </source>
</evidence>
<dbReference type="Gene3D" id="3.40.850.10">
    <property type="entry name" value="Kinesin motor domain"/>
    <property type="match status" value="1"/>
</dbReference>
<dbReference type="GO" id="GO:0008017">
    <property type="term" value="F:microtubule binding"/>
    <property type="evidence" value="ECO:0007669"/>
    <property type="project" value="InterPro"/>
</dbReference>
<comment type="caution">
    <text evidence="7">The sequence shown here is derived from an EMBL/GenBank/DDBJ whole genome shotgun (WGS) entry which is preliminary data.</text>
</comment>
<reference evidence="7" key="1">
    <citation type="submission" date="2022-07" db="EMBL/GenBank/DDBJ databases">
        <title>Genome analysis of Parmales, a sister group of diatoms, reveals the evolutionary specialization of diatoms from phago-mixotrophs to photoautotrophs.</title>
        <authorList>
            <person name="Ban H."/>
            <person name="Sato S."/>
            <person name="Yoshikawa S."/>
            <person name="Kazumasa Y."/>
            <person name="Nakamura Y."/>
            <person name="Ichinomiya M."/>
            <person name="Saitoh K."/>
            <person name="Sato N."/>
            <person name="Blanc-Mathieu R."/>
            <person name="Endo H."/>
            <person name="Kuwata A."/>
            <person name="Ogata H."/>
        </authorList>
    </citation>
    <scope>NUCLEOTIDE SEQUENCE</scope>
</reference>
<keyword evidence="8" id="KW-1185">Reference proteome</keyword>
<evidence type="ECO:0000256" key="1">
    <source>
        <dbReference type="ARBA" id="ARBA00022741"/>
    </source>
</evidence>
<dbReference type="OrthoDB" id="3176171at2759"/>
<protein>
    <recommendedName>
        <fullName evidence="4">Kinesin-like protein</fullName>
    </recommendedName>
</protein>
<feature type="region of interest" description="Disordered" evidence="5">
    <location>
        <begin position="178"/>
        <end position="203"/>
    </location>
</feature>
<feature type="compositionally biased region" description="Pro residues" evidence="5">
    <location>
        <begin position="235"/>
        <end position="252"/>
    </location>
</feature>
<feature type="region of interest" description="Disordered" evidence="5">
    <location>
        <begin position="1"/>
        <end position="27"/>
    </location>
</feature>
<evidence type="ECO:0000256" key="4">
    <source>
        <dbReference type="RuleBase" id="RU000394"/>
    </source>
</evidence>
<comment type="similarity">
    <text evidence="3 4">Belongs to the TRAFAC class myosin-kinesin ATPase superfamily. Kinesin family.</text>
</comment>
<evidence type="ECO:0000256" key="3">
    <source>
        <dbReference type="PROSITE-ProRule" id="PRU00283"/>
    </source>
</evidence>
<feature type="binding site" evidence="3">
    <location>
        <begin position="514"/>
        <end position="521"/>
    </location>
    <ligand>
        <name>ATP</name>
        <dbReference type="ChEBI" id="CHEBI:30616"/>
    </ligand>
</feature>
<sequence length="764" mass="83316">MSDSQGVDENTNLASQPPSEAEGDDEATVLVDKAKLQQMQHSYHSMKENVGKVEVMAKSQSAVLRKSFTAKMKEKDDLVLDMLQAFKKFDVMEPVQAFSSRNTRIGAWVALASGDTMEIGGSATDAEVQEMRAERNALRETVRELRSAMSASGDTSNAAVKMKMKEYKKQVKKLEKEKSKLLSSLQSAQGMQGGGGDAAAVSNGSANGGDAKLLATIEKLKKKVEKLETKKSAPAGPPPGGPPPPSGPPPPAAAAASDNSAELEAAKAENASLKDKCEELKAKYDKAKADYKESSKDSLSKQEEMISEMAREMEKLELGSSEKIKGLESKVATLKKQNQSLKSSSSSLGGALASLQKKTVAISSDFAALKSQVRLQMKKDLPQIVESSRSQIDGAMKAFLGSIADLKVNYEKEVKERKRLFNLVQELRGNIRVFCRCRPPSKKELSASDEMSSICVSFPAEGEVTMNNDKGKKKNWEFDCVFDTDSTQEQVYKEVSPLVTSVLDGFNVCIFAYGQTGTGKTYTMMGPESSRGVNTRALYELFEMSEKRRSTIEDRITVSVLEVYNEQIKDLLAEDVGERKYTVREGPHGNYVPDLTMVNVDSLSEVIELLSLADMNRSTARTNMNEHSSRSHLILSCYVVSTNRHSGEVSRGKLHLIDLAGSERVGKSGATGQALKEAQNINKSLSALGDVIAARGEGKKHVPFRNSMLTQLLADSLSNDSKTLMFVCVSPVLYNSEEGFCSLNFAERARKVELGKATKNVDKK</sequence>
<keyword evidence="1 3" id="KW-0547">Nucleotide-binding</keyword>
<dbReference type="PANTHER" id="PTHR47972">
    <property type="entry name" value="KINESIN-LIKE PROTEIN KLP-3"/>
    <property type="match status" value="1"/>
</dbReference>
<dbReference type="Gene3D" id="1.10.287.1490">
    <property type="match status" value="1"/>
</dbReference>
<name>A0A9W7FVI8_9STRA</name>
<evidence type="ECO:0000256" key="5">
    <source>
        <dbReference type="SAM" id="MobiDB-lite"/>
    </source>
</evidence>
<evidence type="ECO:0000259" key="6">
    <source>
        <dbReference type="PROSITE" id="PS50067"/>
    </source>
</evidence>
<dbReference type="GO" id="GO:0005524">
    <property type="term" value="F:ATP binding"/>
    <property type="evidence" value="ECO:0007669"/>
    <property type="project" value="UniProtKB-UniRule"/>
</dbReference>
<organism evidence="7 8">
    <name type="scientific">Triparma retinervis</name>
    <dbReference type="NCBI Taxonomy" id="2557542"/>
    <lineage>
        <taxon>Eukaryota</taxon>
        <taxon>Sar</taxon>
        <taxon>Stramenopiles</taxon>
        <taxon>Ochrophyta</taxon>
        <taxon>Bolidophyceae</taxon>
        <taxon>Parmales</taxon>
        <taxon>Triparmaceae</taxon>
        <taxon>Triparma</taxon>
    </lineage>
</organism>
<keyword evidence="3 4" id="KW-0505">Motor protein</keyword>
<accession>A0A9W7FVI8</accession>
<dbReference type="PRINTS" id="PR00380">
    <property type="entry name" value="KINESINHEAVY"/>
</dbReference>
<dbReference type="SMART" id="SM00129">
    <property type="entry name" value="KISc"/>
    <property type="match status" value="1"/>
</dbReference>
<dbReference type="PROSITE" id="PS50067">
    <property type="entry name" value="KINESIN_MOTOR_2"/>
    <property type="match status" value="1"/>
</dbReference>
<dbReference type="EMBL" id="BRXZ01008001">
    <property type="protein sequence ID" value="GMI19549.1"/>
    <property type="molecule type" value="Genomic_DNA"/>
</dbReference>
<dbReference type="InterPro" id="IPR036961">
    <property type="entry name" value="Kinesin_motor_dom_sf"/>
</dbReference>
<dbReference type="FunFam" id="3.40.850.10:FF:000113">
    <property type="entry name" value="Kinesin-like protein"/>
    <property type="match status" value="1"/>
</dbReference>
<gene>
    <name evidence="7" type="ORF">TrRE_jg10861</name>
</gene>
<dbReference type="InterPro" id="IPR027417">
    <property type="entry name" value="P-loop_NTPase"/>
</dbReference>
<evidence type="ECO:0000313" key="7">
    <source>
        <dbReference type="EMBL" id="GMI19549.1"/>
    </source>
</evidence>
<feature type="domain" description="Kinesin motor" evidence="6">
    <location>
        <begin position="430"/>
        <end position="752"/>
    </location>
</feature>
<dbReference type="SUPFAM" id="SSF52540">
    <property type="entry name" value="P-loop containing nucleoside triphosphate hydrolases"/>
    <property type="match status" value="1"/>
</dbReference>
<keyword evidence="4" id="KW-0493">Microtubule</keyword>
<dbReference type="GO" id="GO:0005874">
    <property type="term" value="C:microtubule"/>
    <property type="evidence" value="ECO:0007669"/>
    <property type="project" value="UniProtKB-KW"/>
</dbReference>
<dbReference type="GO" id="GO:0003777">
    <property type="term" value="F:microtubule motor activity"/>
    <property type="evidence" value="ECO:0007669"/>
    <property type="project" value="InterPro"/>
</dbReference>
<proteinExistence type="inferred from homology"/>
<dbReference type="InterPro" id="IPR019821">
    <property type="entry name" value="Kinesin_motor_CS"/>
</dbReference>
<feature type="region of interest" description="Disordered" evidence="5">
    <location>
        <begin position="227"/>
        <end position="276"/>
    </location>
</feature>
<dbReference type="GO" id="GO:0007018">
    <property type="term" value="P:microtubule-based movement"/>
    <property type="evidence" value="ECO:0007669"/>
    <property type="project" value="InterPro"/>
</dbReference>
<feature type="compositionally biased region" description="Polar residues" evidence="5">
    <location>
        <begin position="1"/>
        <end position="18"/>
    </location>
</feature>
<keyword evidence="2 3" id="KW-0067">ATP-binding</keyword>
<dbReference type="InterPro" id="IPR027640">
    <property type="entry name" value="Kinesin-like_fam"/>
</dbReference>
<dbReference type="Proteomes" id="UP001165082">
    <property type="component" value="Unassembled WGS sequence"/>
</dbReference>
<feature type="compositionally biased region" description="Basic and acidic residues" evidence="5">
    <location>
        <begin position="264"/>
        <end position="276"/>
    </location>
</feature>
<dbReference type="AlphaFoldDB" id="A0A9W7FVI8"/>
<dbReference type="PANTHER" id="PTHR47972:SF28">
    <property type="entry name" value="KINESIN-LIKE PROTEIN KLP-3"/>
    <property type="match status" value="1"/>
</dbReference>
<evidence type="ECO:0000313" key="8">
    <source>
        <dbReference type="Proteomes" id="UP001165082"/>
    </source>
</evidence>
<dbReference type="InterPro" id="IPR001752">
    <property type="entry name" value="Kinesin_motor_dom"/>
</dbReference>
<dbReference type="Pfam" id="PF00225">
    <property type="entry name" value="Kinesin"/>
    <property type="match status" value="1"/>
</dbReference>
<feature type="compositionally biased region" description="Low complexity" evidence="5">
    <location>
        <begin position="181"/>
        <end position="190"/>
    </location>
</feature>
<dbReference type="PROSITE" id="PS00411">
    <property type="entry name" value="KINESIN_MOTOR_1"/>
    <property type="match status" value="1"/>
</dbReference>